<dbReference type="Proteomes" id="UP000295668">
    <property type="component" value="Unassembled WGS sequence"/>
</dbReference>
<comment type="caution">
    <text evidence="1">The sequence shown here is derived from an EMBL/GenBank/DDBJ whole genome shotgun (WGS) entry which is preliminary data.</text>
</comment>
<dbReference type="OrthoDB" id="9974705at2"/>
<protein>
    <submittedName>
        <fullName evidence="1">Uncharacterized protein</fullName>
    </submittedName>
</protein>
<name>A0A4R5MKC7_9SPHI</name>
<keyword evidence="2" id="KW-1185">Reference proteome</keyword>
<proteinExistence type="predicted"/>
<dbReference type="RefSeq" id="WP_133262413.1">
    <property type="nucleotide sequence ID" value="NZ_SJCY01000005.1"/>
</dbReference>
<sequence length="206" mass="24263">MKFRLTTIFLLTILVNNSFSQKKIQLNENNVKTAIREIDITNKFLVEEVKKIIKSKKNKDSVFKTKGYIRINVKGGGVYNNIPISYKYYINNDYHSFDDISNQDIFPDYYTFINGKPILIFSDVYDKIFKKTFLDESILSFQSIIEPYLFEKKEIDKVQFENKELVTNHRNKYPFRPKELIQVHGGITIYFPVDGGIMPIVVKNIY</sequence>
<gene>
    <name evidence="1" type="ORF">EZJ43_09175</name>
</gene>
<dbReference type="AlphaFoldDB" id="A0A4R5MKC7"/>
<reference evidence="1 2" key="1">
    <citation type="submission" date="2019-02" db="EMBL/GenBank/DDBJ databases">
        <title>Pedobacter sp. nov., a novel speices isolated from soil of pinguins habitat in Antarcitica.</title>
        <authorList>
            <person name="He R.-H."/>
        </authorList>
    </citation>
    <scope>NUCLEOTIDE SEQUENCE [LARGE SCALE GENOMIC DNA]</scope>
    <source>
        <strain evidence="1 2">E01020</strain>
    </source>
</reference>
<accession>A0A4R5MKC7</accession>
<organism evidence="1 2">
    <name type="scientific">Pedobacter changchengzhani</name>
    <dbReference type="NCBI Taxonomy" id="2529274"/>
    <lineage>
        <taxon>Bacteria</taxon>
        <taxon>Pseudomonadati</taxon>
        <taxon>Bacteroidota</taxon>
        <taxon>Sphingobacteriia</taxon>
        <taxon>Sphingobacteriales</taxon>
        <taxon>Sphingobacteriaceae</taxon>
        <taxon>Pedobacter</taxon>
    </lineage>
</organism>
<dbReference type="EMBL" id="SJCY01000005">
    <property type="protein sequence ID" value="TDG36167.1"/>
    <property type="molecule type" value="Genomic_DNA"/>
</dbReference>
<evidence type="ECO:0000313" key="2">
    <source>
        <dbReference type="Proteomes" id="UP000295668"/>
    </source>
</evidence>
<evidence type="ECO:0000313" key="1">
    <source>
        <dbReference type="EMBL" id="TDG36167.1"/>
    </source>
</evidence>